<dbReference type="PANTHER" id="PTHR30153:SF2">
    <property type="entry name" value="REPLICATIVE DNA HELICASE"/>
    <property type="match status" value="1"/>
</dbReference>
<dbReference type="AlphaFoldDB" id="A0A6N2WYJ6"/>
<dbReference type="SUPFAM" id="SSF52540">
    <property type="entry name" value="P-loop containing nucleoside triphosphate hydrolases"/>
    <property type="match status" value="1"/>
</dbReference>
<feature type="domain" description="SF4 helicase" evidence="1">
    <location>
        <begin position="1"/>
        <end position="126"/>
    </location>
</feature>
<dbReference type="EMBL" id="CACRTC010000045">
    <property type="protein sequence ID" value="VYT46913.1"/>
    <property type="molecule type" value="Genomic_DNA"/>
</dbReference>
<dbReference type="InterPro" id="IPR027417">
    <property type="entry name" value="P-loop_NTPase"/>
</dbReference>
<name>A0A6N2WYJ6_BACUN</name>
<dbReference type="GO" id="GO:0016787">
    <property type="term" value="F:hydrolase activity"/>
    <property type="evidence" value="ECO:0007669"/>
    <property type="project" value="UniProtKB-KW"/>
</dbReference>
<protein>
    <submittedName>
        <fullName evidence="2">Replicative DNA helicase</fullName>
        <ecNumber evidence="2">3.6.4.12</ecNumber>
    </submittedName>
</protein>
<dbReference type="GO" id="GO:0005524">
    <property type="term" value="F:ATP binding"/>
    <property type="evidence" value="ECO:0007669"/>
    <property type="project" value="InterPro"/>
</dbReference>
<dbReference type="GO" id="GO:0005829">
    <property type="term" value="C:cytosol"/>
    <property type="evidence" value="ECO:0007669"/>
    <property type="project" value="TreeGrafter"/>
</dbReference>
<dbReference type="GO" id="GO:0003678">
    <property type="term" value="F:DNA helicase activity"/>
    <property type="evidence" value="ECO:0007669"/>
    <property type="project" value="UniProtKB-EC"/>
</dbReference>
<accession>A0A6N2WYJ6</accession>
<dbReference type="PROSITE" id="PS51199">
    <property type="entry name" value="SF4_HELICASE"/>
    <property type="match status" value="1"/>
</dbReference>
<dbReference type="InterPro" id="IPR007694">
    <property type="entry name" value="DNA_helicase_DnaB-like_C"/>
</dbReference>
<reference evidence="2" key="1">
    <citation type="submission" date="2019-11" db="EMBL/GenBank/DDBJ databases">
        <authorList>
            <person name="Feng L."/>
        </authorList>
    </citation>
    <scope>NUCLEOTIDE SEQUENCE</scope>
    <source>
        <strain evidence="2">BuniformisLFYP32</strain>
    </source>
</reference>
<evidence type="ECO:0000259" key="1">
    <source>
        <dbReference type="PROSITE" id="PS51199"/>
    </source>
</evidence>
<organism evidence="2">
    <name type="scientific">Bacteroides uniformis</name>
    <dbReference type="NCBI Taxonomy" id="820"/>
    <lineage>
        <taxon>Bacteria</taxon>
        <taxon>Pseudomonadati</taxon>
        <taxon>Bacteroidota</taxon>
        <taxon>Bacteroidia</taxon>
        <taxon>Bacteroidales</taxon>
        <taxon>Bacteroidaceae</taxon>
        <taxon>Bacteroides</taxon>
    </lineage>
</organism>
<keyword evidence="2" id="KW-0378">Hydrolase</keyword>
<evidence type="ECO:0000313" key="2">
    <source>
        <dbReference type="EMBL" id="VYT46913.1"/>
    </source>
</evidence>
<dbReference type="Pfam" id="PF03796">
    <property type="entry name" value="DnaB_C"/>
    <property type="match status" value="1"/>
</dbReference>
<proteinExistence type="predicted"/>
<dbReference type="Gene3D" id="3.40.50.300">
    <property type="entry name" value="P-loop containing nucleotide triphosphate hydrolases"/>
    <property type="match status" value="1"/>
</dbReference>
<keyword evidence="2" id="KW-0067">ATP-binding</keyword>
<sequence length="134" mass="15140">MRSDQKNRNREQEVAQASRKAKLLAKELDIPVLLLSQLNRASDGSIDHRPTLSNLRESGAIEQDADMVMLLCRPALYGKTVDKKSTYPTDGLGIVIIAKHRNGKTGEVYFHHNQSMTKLVDYIPPLEWLTRNAK</sequence>
<dbReference type="PANTHER" id="PTHR30153">
    <property type="entry name" value="REPLICATIVE DNA HELICASE DNAB"/>
    <property type="match status" value="1"/>
</dbReference>
<keyword evidence="2" id="KW-0347">Helicase</keyword>
<dbReference type="EC" id="3.6.4.12" evidence="2"/>
<keyword evidence="2" id="KW-0547">Nucleotide-binding</keyword>
<dbReference type="GO" id="GO:0006260">
    <property type="term" value="P:DNA replication"/>
    <property type="evidence" value="ECO:0007669"/>
    <property type="project" value="InterPro"/>
</dbReference>
<gene>
    <name evidence="2" type="primary">dnaB</name>
    <name evidence="2" type="ORF">BULFYP32_00224</name>
</gene>